<feature type="domain" description="Glucosamine/galactosamine-6-phosphate isomerase" evidence="13">
    <location>
        <begin position="161"/>
        <end position="375"/>
    </location>
</feature>
<dbReference type="Gene3D" id="3.20.20.70">
    <property type="entry name" value="Aldolase class I"/>
    <property type="match status" value="1"/>
</dbReference>
<dbReference type="SUPFAM" id="SSF53756">
    <property type="entry name" value="UDP-Glycosyltransferase/glycogen phosphorylase"/>
    <property type="match status" value="1"/>
</dbReference>
<dbReference type="GO" id="GO:0006094">
    <property type="term" value="P:gluconeogenesis"/>
    <property type="evidence" value="ECO:0007669"/>
    <property type="project" value="TreeGrafter"/>
</dbReference>
<dbReference type="GO" id="GO:0016757">
    <property type="term" value="F:glycosyltransferase activity"/>
    <property type="evidence" value="ECO:0007669"/>
    <property type="project" value="UniProtKB-KW"/>
</dbReference>
<comment type="cofactor">
    <cofactor evidence="2">
        <name>Zn(2+)</name>
        <dbReference type="ChEBI" id="CHEBI:29105"/>
    </cofactor>
</comment>
<evidence type="ECO:0000256" key="9">
    <source>
        <dbReference type="ARBA" id="ARBA00022833"/>
    </source>
</evidence>
<dbReference type="PROSITE" id="PS00806">
    <property type="entry name" value="ALDOLASE_CLASS_II_2"/>
    <property type="match status" value="1"/>
</dbReference>
<evidence type="ECO:0000256" key="8">
    <source>
        <dbReference type="ARBA" id="ARBA00022723"/>
    </source>
</evidence>
<evidence type="ECO:0000259" key="12">
    <source>
        <dbReference type="Pfam" id="PF00534"/>
    </source>
</evidence>
<dbReference type="Pfam" id="PF01116">
    <property type="entry name" value="F_bP_aldolase"/>
    <property type="match status" value="1"/>
</dbReference>
<keyword evidence="10" id="KW-0324">Glycolysis</keyword>
<organism evidence="14">
    <name type="scientific">Pyrodinium bahamense</name>
    <dbReference type="NCBI Taxonomy" id="73915"/>
    <lineage>
        <taxon>Eukaryota</taxon>
        <taxon>Sar</taxon>
        <taxon>Alveolata</taxon>
        <taxon>Dinophyceae</taxon>
        <taxon>Gonyaulacales</taxon>
        <taxon>Pyrocystaceae</taxon>
        <taxon>Pyrodinium</taxon>
    </lineage>
</organism>
<keyword evidence="11" id="KW-0456">Lyase</keyword>
<dbReference type="GO" id="GO:0006096">
    <property type="term" value="P:glycolytic process"/>
    <property type="evidence" value="ECO:0007669"/>
    <property type="project" value="UniProtKB-UniPathway"/>
</dbReference>
<protein>
    <recommendedName>
        <fullName evidence="6">fructose-bisphosphate aldolase</fullName>
        <ecNumber evidence="6">4.1.2.13</ecNumber>
    </recommendedName>
</protein>
<dbReference type="SUPFAM" id="SSF51569">
    <property type="entry name" value="Aldolase"/>
    <property type="match status" value="1"/>
</dbReference>
<dbReference type="PANTHER" id="PTHR30559:SF0">
    <property type="entry name" value="FRUCTOSE-BISPHOSPHATE ALDOLASE"/>
    <property type="match status" value="1"/>
</dbReference>
<dbReference type="GO" id="GO:0008270">
    <property type="term" value="F:zinc ion binding"/>
    <property type="evidence" value="ECO:0007669"/>
    <property type="project" value="InterPro"/>
</dbReference>
<dbReference type="NCBIfam" id="TIGR00167">
    <property type="entry name" value="cbbA"/>
    <property type="match status" value="1"/>
</dbReference>
<dbReference type="GO" id="GO:0005829">
    <property type="term" value="C:cytosol"/>
    <property type="evidence" value="ECO:0007669"/>
    <property type="project" value="TreeGrafter"/>
</dbReference>
<evidence type="ECO:0000256" key="4">
    <source>
        <dbReference type="ARBA" id="ARBA00004714"/>
    </source>
</evidence>
<dbReference type="InterPro" id="IPR006411">
    <property type="entry name" value="Fruct_bisP_bact"/>
</dbReference>
<dbReference type="PROSITE" id="PS00602">
    <property type="entry name" value="ALDOLASE_CLASS_II_1"/>
    <property type="match status" value="1"/>
</dbReference>
<dbReference type="InterPro" id="IPR000771">
    <property type="entry name" value="FBA_II"/>
</dbReference>
<evidence type="ECO:0000256" key="1">
    <source>
        <dbReference type="ARBA" id="ARBA00000441"/>
    </source>
</evidence>
<evidence type="ECO:0000313" key="14">
    <source>
        <dbReference type="EMBL" id="CAD8382940.1"/>
    </source>
</evidence>
<gene>
    <name evidence="14" type="ORF">PBAH0796_LOCUS26628</name>
</gene>
<feature type="domain" description="Glycosyl transferase family 1" evidence="12">
    <location>
        <begin position="2"/>
        <end position="65"/>
    </location>
</feature>
<dbReference type="CDD" id="cd00946">
    <property type="entry name" value="FBP_aldolase_IIA"/>
    <property type="match status" value="1"/>
</dbReference>
<dbReference type="PANTHER" id="PTHR30559">
    <property type="entry name" value="FRUCTOSE-BISPHOSPHATE ALDOLASE CLASS 2"/>
    <property type="match status" value="1"/>
</dbReference>
<dbReference type="NCBIfam" id="TIGR01520">
    <property type="entry name" value="FruBisAldo_II_A"/>
    <property type="match status" value="1"/>
</dbReference>
<dbReference type="InterPro" id="IPR001296">
    <property type="entry name" value="Glyco_trans_1"/>
</dbReference>
<dbReference type="Pfam" id="PF00534">
    <property type="entry name" value="Glycos_transf_1"/>
    <property type="match status" value="1"/>
</dbReference>
<dbReference type="Pfam" id="PF01182">
    <property type="entry name" value="Glucosamine_iso"/>
    <property type="match status" value="1"/>
</dbReference>
<dbReference type="AlphaFoldDB" id="A0A7S0FV34"/>
<comment type="catalytic activity">
    <reaction evidence="1">
        <text>beta-D-fructose 1,6-bisphosphate = D-glyceraldehyde 3-phosphate + dihydroxyacetone phosphate</text>
        <dbReference type="Rhea" id="RHEA:14729"/>
        <dbReference type="ChEBI" id="CHEBI:32966"/>
        <dbReference type="ChEBI" id="CHEBI:57642"/>
        <dbReference type="ChEBI" id="CHEBI:59776"/>
        <dbReference type="EC" id="4.1.2.13"/>
    </reaction>
</comment>
<evidence type="ECO:0000256" key="7">
    <source>
        <dbReference type="ARBA" id="ARBA00022676"/>
    </source>
</evidence>
<dbReference type="InterPro" id="IPR013785">
    <property type="entry name" value="Aldolase_TIM"/>
</dbReference>
<sequence>MGSKTQDDIADIFSMSEAGIFPSYKEPFGMVFLECLACGTPVIGARSGGPVEFVKDELGALIPEDEDWRNETGARRLGERLANMISLSLVSNWKGMSKGKNCVPYVEKNYSTIAQCENMLKNMKEWSKPGKEVPEEEEEESESYSLALADGRRVKMCGEDDVAVTISLVEEFQEAAKLAIKAKDAFSVALPGGTVVQSLDKVPKKKVDWTKVHVFFVHERIGEYKVHKNAMKSFINKFKIPEENVHKVGEGSPEEAAAAYEALLRGQPRNIVGISPGGIPSVDFMLLGPGEDGNAGRLEPDKDQIKATGQGKVVLPIPDDGGKASVTASMDFICAAKRVVLCAPSEKRSRMVCRALQKGGFDCPASMVQAKKTLWLVDQESIKDWKEWRETEPAEPEPAEPVEESPLAQYASFWDLPGIKKGVITGDAAWTLLEYAKFKGFAIPAFNCTSTSTVNAVLEAGKQLNRPVIVQFSEGGSAFFAGKSLPNSVKQASVLGAVAGAHYVRSVAPAYGIPVLVHSDHCAKKLLPWFDGMLDFDEAFFRYKGEPLFSSHMLDLSEEPHEENISICKKYLERMAKVNLILEMEIGITGGVEDGVDNSGVAKDKLYSTPEEVWQVHEALSPISEKFTIAAAFGNVHGVYKPGNVVLRPELLGEFQKHASEQLGGVSKPLMFVFHGGSGSEKHLIDEARSHGVVKMNIDTDTQWAYWEGILKFYGTNSNFLQAQIGNPDGADKPNKNYYDPRKWVREAEVSMCKRVVESCTDLQNVN</sequence>
<evidence type="ECO:0000259" key="13">
    <source>
        <dbReference type="Pfam" id="PF01182"/>
    </source>
</evidence>
<comment type="pathway">
    <text evidence="4">Carbohydrate degradation; glycolysis; D-glyceraldehyde 3-phosphate and glycerone phosphate from D-glucose: step 4/4.</text>
</comment>
<evidence type="ECO:0000256" key="11">
    <source>
        <dbReference type="ARBA" id="ARBA00023239"/>
    </source>
</evidence>
<dbReference type="Gene3D" id="3.40.50.1360">
    <property type="match status" value="1"/>
</dbReference>
<dbReference type="InterPro" id="IPR006148">
    <property type="entry name" value="Glc/Gal-6P_isomerase"/>
</dbReference>
<accession>A0A7S0FV34</accession>
<dbReference type="GO" id="GO:0004332">
    <property type="term" value="F:fructose-bisphosphate aldolase activity"/>
    <property type="evidence" value="ECO:0007669"/>
    <property type="project" value="UniProtKB-EC"/>
</dbReference>
<dbReference type="Gene3D" id="3.40.50.2000">
    <property type="entry name" value="Glycogen Phosphorylase B"/>
    <property type="match status" value="1"/>
</dbReference>
<dbReference type="SUPFAM" id="SSF100950">
    <property type="entry name" value="NagB/RpiA/CoA transferase-like"/>
    <property type="match status" value="1"/>
</dbReference>
<evidence type="ECO:0000256" key="2">
    <source>
        <dbReference type="ARBA" id="ARBA00001947"/>
    </source>
</evidence>
<keyword evidence="9" id="KW-0862">Zinc</keyword>
<comment type="function">
    <text evidence="3">Catalyzes the aldol condensation of dihydroxyacetone phosphate (DHAP or glycerone-phosphate) with glyceraldehyde 3-phosphate (G3P) to form fructose 1,6-bisphosphate (FBP) in gluconeogenesis and the reverse reaction in glycolysis.</text>
</comment>
<keyword evidence="7" id="KW-0328">Glycosyltransferase</keyword>
<dbReference type="NCBIfam" id="NF006628">
    <property type="entry name" value="PRK09197.1"/>
    <property type="match status" value="1"/>
</dbReference>
<evidence type="ECO:0000256" key="5">
    <source>
        <dbReference type="ARBA" id="ARBA00005812"/>
    </source>
</evidence>
<proteinExistence type="inferred from homology"/>
<dbReference type="FunFam" id="3.20.20.70:FF:000013">
    <property type="entry name" value="Class II fructose-bisphosphate aldolase"/>
    <property type="match status" value="1"/>
</dbReference>
<evidence type="ECO:0000256" key="6">
    <source>
        <dbReference type="ARBA" id="ARBA00013068"/>
    </source>
</evidence>
<dbReference type="EC" id="4.1.2.13" evidence="6"/>
<comment type="similarity">
    <text evidence="5">Belongs to the class II fructose-bisphosphate aldolase family.</text>
</comment>
<dbReference type="EMBL" id="HBEG01043661">
    <property type="protein sequence ID" value="CAD8382940.1"/>
    <property type="molecule type" value="Transcribed_RNA"/>
</dbReference>
<evidence type="ECO:0000256" key="3">
    <source>
        <dbReference type="ARBA" id="ARBA00002181"/>
    </source>
</evidence>
<name>A0A7S0FV34_9DINO</name>
<reference evidence="14" key="1">
    <citation type="submission" date="2021-01" db="EMBL/GenBank/DDBJ databases">
        <authorList>
            <person name="Corre E."/>
            <person name="Pelletier E."/>
            <person name="Niang G."/>
            <person name="Scheremetjew M."/>
            <person name="Finn R."/>
            <person name="Kale V."/>
            <person name="Holt S."/>
            <person name="Cochrane G."/>
            <person name="Meng A."/>
            <person name="Brown T."/>
            <person name="Cohen L."/>
        </authorList>
    </citation>
    <scope>NUCLEOTIDE SEQUENCE</scope>
    <source>
        <strain evidence="14">Pbaha01</strain>
    </source>
</reference>
<dbReference type="InterPro" id="IPR037171">
    <property type="entry name" value="NagB/RpiA_transferase-like"/>
</dbReference>
<dbReference type="UniPathway" id="UPA00109">
    <property type="reaction ID" value="UER00183"/>
</dbReference>
<keyword evidence="8" id="KW-0479">Metal-binding</keyword>
<evidence type="ECO:0000256" key="10">
    <source>
        <dbReference type="ARBA" id="ARBA00023152"/>
    </source>
</evidence>
<keyword evidence="7" id="KW-0808">Transferase</keyword>